<feature type="compositionally biased region" description="Low complexity" evidence="1">
    <location>
        <begin position="1172"/>
        <end position="1188"/>
    </location>
</feature>
<feature type="compositionally biased region" description="Low complexity" evidence="1">
    <location>
        <begin position="760"/>
        <end position="773"/>
    </location>
</feature>
<feature type="compositionally biased region" description="Polar residues" evidence="1">
    <location>
        <begin position="725"/>
        <end position="734"/>
    </location>
</feature>
<feature type="compositionally biased region" description="Polar residues" evidence="1">
    <location>
        <begin position="25"/>
        <end position="37"/>
    </location>
</feature>
<dbReference type="Pfam" id="PF00169">
    <property type="entry name" value="PH"/>
    <property type="match status" value="1"/>
</dbReference>
<dbReference type="EMBL" id="JAKLMC020000004">
    <property type="protein sequence ID" value="KAK5956837.1"/>
    <property type="molecule type" value="Genomic_DNA"/>
</dbReference>
<feature type="compositionally biased region" description="Polar residues" evidence="1">
    <location>
        <begin position="1189"/>
        <end position="1219"/>
    </location>
</feature>
<sequence>MGRLRNLSASFKAAAFPSASSASPNRSSTVSPDASDSTPEKKENSTTVREASTTSLPDTSTARPSSMIYTPPTIGPAANEEIEELKPVFSYLSSHGNKLYQEGYFLKLDDLDTNGKPNPNRVWTECFAQLVGTVLSFWDAEALDAAGQDGEVAPSFINLADASIKMIETLPTRNQEVQPLQNVLSISTAGKNRYLLHFNSLHSLTQWTAGIRLAMFENASLQELYTGCVIAGKGRHLNSINQIMTKNKFRIEDWARVRFGAGTPWRRCWCVIEPPDEKEWQKSQKRLGKRSAYEKNTFPKGDIKFYDTKKIKKALPIATITDAYSAYAIYPQSKPLINESTLVKLEGKITIHSQPESKTEGFVFVMPEVHPAVSGFEMMLRWLLPVYDTFSLYGRPNRLVPDTQDTKSLMFAMPKERRYGYLDIIDIAALIHTEGSDKWSEREWRKQMKDAVARRMSMQTQGRSSNLERVRNTTNPHPAIQFSDDASTHSTQSSHRHNMSTDNVFEPPKKTHTAPAHIAGSHYHARSASENINLSPRKLREPAMREYKPTRLSEERTADDNFYPPEQGQLMVPHEPRKPLRPRVNDAGYARSANSSDSETQGHINPEDVEHDMIEQKPVQPVVPPPEFQHHPNEQPKRRPADRPEMRREKSRMSDATLSQMNPRVLEELRREDAARGSGMQGMQGGAAASAAAYAWGQKRQDGSQSQNMSQTQTQNRGVGETETPADTNGTLTNAYRPAVVTNPSSTSQTTLSSVKRKPLPTTDLDATNLDTNIASRPPLDRNYSSTSNYSMPNHDRDSSPDYASRASEEQPRGKEKERIRGGTRKVVGDSDARTPPDADNLHINFGQTLRLTPDSSRPGTAAGRRSPFDSLGRPDSASGRRSPFDSLGLPSTGRKSPLNPFGSSSPARTPEKQSPTPPRPSHSRSQSYAWQPGTQLRDGSDGLTPEEFVHQRAAMAMKPHGYVPHRTMSSGRIEQIKSDQPSRPESPTSPTRRKLQKRSPSSRNSLASIDYSSHLSAREQEHVARMTGGPLLSGVNPGTKTPDPSVGLIGAIGAREQEKKDIKEGLQGRMVQAAIDQRQREARSQAQAEQRRQSQYMVQQQQNPYAYPVASDYASRNVPSAHQAYWNSTQQPQPQMQPQAYNQSVYQQQAQQAPQSVYGMPQGAQSTYDPQQRQSMYGVQQQQQSQQPVLNRTISQMQQGYPAQSLPTQQRPQSQYSQYGGFYTPHGR</sequence>
<organism evidence="3 4">
    <name type="scientific">Knufia fluminis</name>
    <dbReference type="NCBI Taxonomy" id="191047"/>
    <lineage>
        <taxon>Eukaryota</taxon>
        <taxon>Fungi</taxon>
        <taxon>Dikarya</taxon>
        <taxon>Ascomycota</taxon>
        <taxon>Pezizomycotina</taxon>
        <taxon>Eurotiomycetes</taxon>
        <taxon>Chaetothyriomycetidae</taxon>
        <taxon>Chaetothyriales</taxon>
        <taxon>Trichomeriaceae</taxon>
        <taxon>Knufia</taxon>
    </lineage>
</organism>
<feature type="compositionally biased region" description="Polar residues" evidence="1">
    <location>
        <begin position="484"/>
        <end position="493"/>
    </location>
</feature>
<dbReference type="Gene3D" id="2.30.29.30">
    <property type="entry name" value="Pleckstrin-homology domain (PH domain)/Phosphotyrosine-binding domain (PTB)"/>
    <property type="match status" value="1"/>
</dbReference>
<feature type="compositionally biased region" description="Basic and acidic residues" evidence="1">
    <location>
        <begin position="628"/>
        <end position="653"/>
    </location>
</feature>
<proteinExistence type="predicted"/>
<dbReference type="Pfam" id="PF25381">
    <property type="entry name" value="PH_26"/>
    <property type="match status" value="1"/>
</dbReference>
<comment type="caution">
    <text evidence="3">The sequence shown here is derived from an EMBL/GenBank/DDBJ whole genome shotgun (WGS) entry which is preliminary data.</text>
</comment>
<dbReference type="SMART" id="SM00233">
    <property type="entry name" value="PH"/>
    <property type="match status" value="1"/>
</dbReference>
<dbReference type="PROSITE" id="PS50003">
    <property type="entry name" value="PH_DOMAIN"/>
    <property type="match status" value="1"/>
</dbReference>
<feature type="region of interest" description="Disordered" evidence="1">
    <location>
        <begin position="1"/>
        <end position="75"/>
    </location>
</feature>
<dbReference type="FunFam" id="2.30.29.30:FF:000203">
    <property type="entry name" value="PH domain-containing protein"/>
    <property type="match status" value="1"/>
</dbReference>
<dbReference type="Proteomes" id="UP001316803">
    <property type="component" value="Unassembled WGS sequence"/>
</dbReference>
<feature type="region of interest" description="Disordered" evidence="1">
    <location>
        <begin position="455"/>
        <end position="605"/>
    </location>
</feature>
<feature type="compositionally biased region" description="Basic and acidic residues" evidence="1">
    <location>
        <begin position="538"/>
        <end position="559"/>
    </location>
</feature>
<evidence type="ECO:0000313" key="3">
    <source>
        <dbReference type="EMBL" id="KAK5956837.1"/>
    </source>
</evidence>
<feature type="compositionally biased region" description="Low complexity" evidence="1">
    <location>
        <begin position="686"/>
        <end position="697"/>
    </location>
</feature>
<evidence type="ECO:0000313" key="4">
    <source>
        <dbReference type="Proteomes" id="UP001316803"/>
    </source>
</evidence>
<feature type="region of interest" description="Disordered" evidence="1">
    <location>
        <begin position="1129"/>
        <end position="1229"/>
    </location>
</feature>
<protein>
    <recommendedName>
        <fullName evidence="2">PH domain-containing protein</fullName>
    </recommendedName>
</protein>
<dbReference type="SUPFAM" id="SSF50729">
    <property type="entry name" value="PH domain-like"/>
    <property type="match status" value="1"/>
</dbReference>
<dbReference type="InterPro" id="IPR001849">
    <property type="entry name" value="PH_domain"/>
</dbReference>
<dbReference type="InterPro" id="IPR058155">
    <property type="entry name" value="Skg3/CAF120-like_PH"/>
</dbReference>
<evidence type="ECO:0000259" key="2">
    <source>
        <dbReference type="PROSITE" id="PS50003"/>
    </source>
</evidence>
<feature type="compositionally biased region" description="Polar residues" evidence="1">
    <location>
        <begin position="742"/>
        <end position="754"/>
    </location>
</feature>
<evidence type="ECO:0000256" key="1">
    <source>
        <dbReference type="SAM" id="MobiDB-lite"/>
    </source>
</evidence>
<feature type="compositionally biased region" description="Polar residues" evidence="1">
    <location>
        <begin position="45"/>
        <end position="68"/>
    </location>
</feature>
<dbReference type="AlphaFoldDB" id="A0AAN8I6H6"/>
<accession>A0AAN8I6H6</accession>
<name>A0AAN8I6H6_9EURO</name>
<reference evidence="3 4" key="1">
    <citation type="submission" date="2022-12" db="EMBL/GenBank/DDBJ databases">
        <title>Genomic features and morphological characterization of a novel Knufia sp. strain isolated from spacecraft assembly facility.</title>
        <authorList>
            <person name="Teixeira M."/>
            <person name="Chander A.M."/>
            <person name="Stajich J.E."/>
            <person name="Venkateswaran K."/>
        </authorList>
    </citation>
    <scope>NUCLEOTIDE SEQUENCE [LARGE SCALE GENOMIC DNA]</scope>
    <source>
        <strain evidence="3 4">FJI-L2-BK-P2</strain>
    </source>
</reference>
<keyword evidence="4" id="KW-1185">Reference proteome</keyword>
<feature type="region of interest" description="Disordered" evidence="1">
    <location>
        <begin position="620"/>
        <end position="1049"/>
    </location>
</feature>
<gene>
    <name evidence="3" type="ORF">OHC33_002326</name>
</gene>
<feature type="domain" description="PH" evidence="2">
    <location>
        <begin position="98"/>
        <end position="216"/>
    </location>
</feature>
<feature type="compositionally biased region" description="Low complexity" evidence="1">
    <location>
        <begin position="704"/>
        <end position="716"/>
    </location>
</feature>
<feature type="compositionally biased region" description="Low complexity" evidence="1">
    <location>
        <begin position="1085"/>
        <end position="1100"/>
    </location>
</feature>
<feature type="compositionally biased region" description="Basic and acidic residues" evidence="1">
    <location>
        <begin position="665"/>
        <end position="675"/>
    </location>
</feature>
<feature type="compositionally biased region" description="Polar residues" evidence="1">
    <location>
        <begin position="592"/>
        <end position="603"/>
    </location>
</feature>
<feature type="compositionally biased region" description="Polar residues" evidence="1">
    <location>
        <begin position="783"/>
        <end position="792"/>
    </location>
</feature>
<dbReference type="InterPro" id="IPR011993">
    <property type="entry name" value="PH-like_dom_sf"/>
</dbReference>
<feature type="compositionally biased region" description="Polar residues" evidence="1">
    <location>
        <begin position="999"/>
        <end position="1016"/>
    </location>
</feature>
<feature type="region of interest" description="Disordered" evidence="1">
    <location>
        <begin position="1076"/>
        <end position="1100"/>
    </location>
</feature>
<feature type="compositionally biased region" description="Polar residues" evidence="1">
    <location>
        <begin position="846"/>
        <end position="859"/>
    </location>
</feature>
<feature type="compositionally biased region" description="Basic and acidic residues" evidence="1">
    <location>
        <begin position="807"/>
        <end position="841"/>
    </location>
</feature>
<feature type="compositionally biased region" description="Low complexity" evidence="1">
    <location>
        <begin position="1131"/>
        <end position="1159"/>
    </location>
</feature>
<feature type="compositionally biased region" description="Low complexity" evidence="1">
    <location>
        <begin position="8"/>
        <end position="24"/>
    </location>
</feature>